<dbReference type="InParanoid" id="A0A5C3P1Y3"/>
<evidence type="ECO:0000313" key="2">
    <source>
        <dbReference type="Proteomes" id="UP000308197"/>
    </source>
</evidence>
<dbReference type="AlphaFoldDB" id="A0A5C3P1Y3"/>
<accession>A0A5C3P1Y3</accession>
<evidence type="ECO:0000313" key="1">
    <source>
        <dbReference type="EMBL" id="TFK83029.1"/>
    </source>
</evidence>
<gene>
    <name evidence="1" type="ORF">K466DRAFT_499234</name>
</gene>
<dbReference type="EMBL" id="ML211427">
    <property type="protein sequence ID" value="TFK83029.1"/>
    <property type="molecule type" value="Genomic_DNA"/>
</dbReference>
<protein>
    <recommendedName>
        <fullName evidence="3">DUF4218 domain-containing protein</fullName>
    </recommendedName>
</protein>
<evidence type="ECO:0008006" key="3">
    <source>
        <dbReference type="Google" id="ProtNLM"/>
    </source>
</evidence>
<dbReference type="Proteomes" id="UP000308197">
    <property type="component" value="Unassembled WGS sequence"/>
</dbReference>
<keyword evidence="2" id="KW-1185">Reference proteome</keyword>
<reference evidence="1 2" key="1">
    <citation type="journal article" date="2019" name="Nat. Ecol. Evol.">
        <title>Megaphylogeny resolves global patterns of mushroom evolution.</title>
        <authorList>
            <person name="Varga T."/>
            <person name="Krizsan K."/>
            <person name="Foldi C."/>
            <person name="Dima B."/>
            <person name="Sanchez-Garcia M."/>
            <person name="Sanchez-Ramirez S."/>
            <person name="Szollosi G.J."/>
            <person name="Szarkandi J.G."/>
            <person name="Papp V."/>
            <person name="Albert L."/>
            <person name="Andreopoulos W."/>
            <person name="Angelini C."/>
            <person name="Antonin V."/>
            <person name="Barry K.W."/>
            <person name="Bougher N.L."/>
            <person name="Buchanan P."/>
            <person name="Buyck B."/>
            <person name="Bense V."/>
            <person name="Catcheside P."/>
            <person name="Chovatia M."/>
            <person name="Cooper J."/>
            <person name="Damon W."/>
            <person name="Desjardin D."/>
            <person name="Finy P."/>
            <person name="Geml J."/>
            <person name="Haridas S."/>
            <person name="Hughes K."/>
            <person name="Justo A."/>
            <person name="Karasinski D."/>
            <person name="Kautmanova I."/>
            <person name="Kiss B."/>
            <person name="Kocsube S."/>
            <person name="Kotiranta H."/>
            <person name="LaButti K.M."/>
            <person name="Lechner B.E."/>
            <person name="Liimatainen K."/>
            <person name="Lipzen A."/>
            <person name="Lukacs Z."/>
            <person name="Mihaltcheva S."/>
            <person name="Morgado L.N."/>
            <person name="Niskanen T."/>
            <person name="Noordeloos M.E."/>
            <person name="Ohm R.A."/>
            <person name="Ortiz-Santana B."/>
            <person name="Ovrebo C."/>
            <person name="Racz N."/>
            <person name="Riley R."/>
            <person name="Savchenko A."/>
            <person name="Shiryaev A."/>
            <person name="Soop K."/>
            <person name="Spirin V."/>
            <person name="Szebenyi C."/>
            <person name="Tomsovsky M."/>
            <person name="Tulloss R.E."/>
            <person name="Uehling J."/>
            <person name="Grigoriev I.V."/>
            <person name="Vagvolgyi C."/>
            <person name="Papp T."/>
            <person name="Martin F.M."/>
            <person name="Miettinen O."/>
            <person name="Hibbett D.S."/>
            <person name="Nagy L.G."/>
        </authorList>
    </citation>
    <scope>NUCLEOTIDE SEQUENCE [LARGE SCALE GENOMIC DNA]</scope>
    <source>
        <strain evidence="1 2">HHB13444</strain>
    </source>
</reference>
<sequence>MHNLFLGELRHHCREVWGIYIKDKAPTKKLTPHTPNEQQKWLKHIVAALRKKSLPSLEQPRKGYLVAVAQLNGIVPQAKLTKHEYAQAILRWTETHSVEALKIPPVLNKDTADFHIAANEYDISKRGILTFEVIAQLRSDIATTYLPSWIERPPVNFGSASHGKLKADHWRTVCTINMVITLVRLWSSSTATEGDRLLLENFTHLVIAVDLATRRSMDAERARLFDEHMLAYLQGLRKLFEHKLVPNHHLSLHLATCLMMFGPVHGWWGYPFERYNGIIQRLNTNNKIEEIPLTFMRLFCAAAELRWLIASTDWPATDEFRDMLEALNRAYQDAARGTRVVDVFTAIPGFSETSFDSMFNDLDDVRLDGCLYTQLVTLITRPNASSVLSFIRFDDDLNDPRPRLSPHVRHIGKLNMDRSLIYGTRSQNIRNSFVCFRNPTSEDPSLVRAGQISQIFLHRRVPEGQGKLVEPFVVVDEYVRLSPEHAAHDPYRRIPLLDTQLYYNRFHEPAVVLRPSDIICHFAAFVYTPEGIGEPCAVVRMLDRVRAS</sequence>
<name>A0A5C3P1Y3_9APHY</name>
<dbReference type="STRING" id="1314778.A0A5C3P1Y3"/>
<proteinExistence type="predicted"/>
<dbReference type="PANTHER" id="PTHR46579">
    <property type="entry name" value="F5/8 TYPE C DOMAIN-CONTAINING PROTEIN-RELATED"/>
    <property type="match status" value="1"/>
</dbReference>
<dbReference type="PANTHER" id="PTHR46579:SF1">
    <property type="entry name" value="F5_8 TYPE C DOMAIN-CONTAINING PROTEIN"/>
    <property type="match status" value="1"/>
</dbReference>
<organism evidence="1 2">
    <name type="scientific">Polyporus arcularius HHB13444</name>
    <dbReference type="NCBI Taxonomy" id="1314778"/>
    <lineage>
        <taxon>Eukaryota</taxon>
        <taxon>Fungi</taxon>
        <taxon>Dikarya</taxon>
        <taxon>Basidiomycota</taxon>
        <taxon>Agaricomycotina</taxon>
        <taxon>Agaricomycetes</taxon>
        <taxon>Polyporales</taxon>
        <taxon>Polyporaceae</taxon>
        <taxon>Polyporus</taxon>
    </lineage>
</organism>